<organism evidence="2 3">
    <name type="scientific">Rhodococcus aetherivorans</name>
    <dbReference type="NCBI Taxonomy" id="191292"/>
    <lineage>
        <taxon>Bacteria</taxon>
        <taxon>Bacillati</taxon>
        <taxon>Actinomycetota</taxon>
        <taxon>Actinomycetes</taxon>
        <taxon>Mycobacteriales</taxon>
        <taxon>Nocardiaceae</taxon>
        <taxon>Rhodococcus</taxon>
    </lineage>
</organism>
<comment type="caution">
    <text evidence="2">The sequence shown here is derived from an EMBL/GenBank/DDBJ whole genome shotgun (WGS) entry which is preliminary data.</text>
</comment>
<feature type="region of interest" description="Disordered" evidence="1">
    <location>
        <begin position="436"/>
        <end position="458"/>
    </location>
</feature>
<evidence type="ECO:0000313" key="2">
    <source>
        <dbReference type="EMBL" id="GES37420.1"/>
    </source>
</evidence>
<feature type="compositionally biased region" description="Basic and acidic residues" evidence="1">
    <location>
        <begin position="520"/>
        <end position="531"/>
    </location>
</feature>
<feature type="region of interest" description="Disordered" evidence="1">
    <location>
        <begin position="485"/>
        <end position="532"/>
    </location>
</feature>
<accession>A0ABQ0YLH5</accession>
<keyword evidence="3" id="KW-1185">Reference proteome</keyword>
<gene>
    <name evidence="2" type="ORF">RAJCM14343_2674</name>
</gene>
<dbReference type="EMBL" id="BLAH01000084">
    <property type="protein sequence ID" value="GES37420.1"/>
    <property type="molecule type" value="Genomic_DNA"/>
</dbReference>
<evidence type="ECO:0000313" key="3">
    <source>
        <dbReference type="Proteomes" id="UP000325466"/>
    </source>
</evidence>
<reference evidence="2 3" key="1">
    <citation type="journal article" date="2018" name="Biodegradation">
        <title>1,4-Dioxane degradation characteristics of Rhodococcus aetherivorans JCM 14343.</title>
        <authorList>
            <person name="Inoue D."/>
            <person name="Tsunoda T."/>
            <person name="Yamamoto N."/>
            <person name="Ike M."/>
            <person name="Sei K."/>
        </authorList>
    </citation>
    <scope>NUCLEOTIDE SEQUENCE [LARGE SCALE GENOMIC DNA]</scope>
    <source>
        <strain evidence="2 3">JCM 14343</strain>
    </source>
</reference>
<name>A0ABQ0YLH5_9NOCA</name>
<protein>
    <submittedName>
        <fullName evidence="2">Uncharacterized protein</fullName>
    </submittedName>
</protein>
<feature type="compositionally biased region" description="Basic and acidic residues" evidence="1">
    <location>
        <begin position="603"/>
        <end position="648"/>
    </location>
</feature>
<proteinExistence type="predicted"/>
<dbReference type="Proteomes" id="UP000325466">
    <property type="component" value="Unassembled WGS sequence"/>
</dbReference>
<feature type="region of interest" description="Disordered" evidence="1">
    <location>
        <begin position="603"/>
        <end position="664"/>
    </location>
</feature>
<evidence type="ECO:0000256" key="1">
    <source>
        <dbReference type="SAM" id="MobiDB-lite"/>
    </source>
</evidence>
<sequence length="664" mass="71441">MPRHLGELRAGRGHQLTRCVVHLVVAAEEARVVVGHVLAHRRHRHQLLLPHQAVQQLGVVHDLVVPADLGVLVVERVEAVRAGDDDLAPGVLDALEHRVQGLDVLHRELLEQELVARATGRVTGAGLLGTENHELHAGGREQLGDGLRGLLGPVLVGAGAADPEQVLVVGEAVRILAEHRNVEVQLGDPVEPILGVLAPRVALVLEVLEQTRELGREVGLDEHLVAAHVDDVVDVLDVHRALLDAGTAVGAAPQRLRVDDGRELTLDGLADQLAIGLGQGCRRDLPELGLVRVALGVDQADLVAAEVLAATGEQVGSLGVAVVAQRGDDQLWRQRLTGVPGRALRLAATALGTRGEVEPALPGEVLDLAGTKGVGVRIGRLHVDGLALRRHRLRGAEGDATVVLALEVDVEERGEAVPGDTPRDVAADDVQPDHAGHQLDEREDRHHHRARRQQLGEVHREEVGPRVGMAVGRDLAGLDEDHAEALDEDDGLDEVRGPEVGAGEAREPRGLPRVVQLPDDDQRRDSDHGSEAEQFVEQVIDGGVADQRPVERRVEGLAVGLEPDDRAEHEADHHQPVGPAHGAELAHPGVCDELDEHLLEAREERPPPIRSRLADPDDVDHLHRATDERVPAHQTEQHADRAQRDRQGIHRWPFVSGAAAGRLV</sequence>